<dbReference type="OrthoDB" id="270585at2759"/>
<dbReference type="EMBL" id="JAFEUZ010000030">
    <property type="protein sequence ID" value="KAG5472392.1"/>
    <property type="molecule type" value="Genomic_DNA"/>
</dbReference>
<accession>A0A836FZU3</accession>
<dbReference type="RefSeq" id="XP_067176692.1">
    <property type="nucleotide sequence ID" value="XM_067321324.1"/>
</dbReference>
<protein>
    <recommendedName>
        <fullName evidence="4">PH domain-containing protein</fullName>
    </recommendedName>
</protein>
<organism evidence="2 3">
    <name type="scientific">Leishmania martiniquensis</name>
    <dbReference type="NCBI Taxonomy" id="1580590"/>
    <lineage>
        <taxon>Eukaryota</taxon>
        <taxon>Discoba</taxon>
        <taxon>Euglenozoa</taxon>
        <taxon>Kinetoplastea</taxon>
        <taxon>Metakinetoplastina</taxon>
        <taxon>Trypanosomatida</taxon>
        <taxon>Trypanosomatidae</taxon>
        <taxon>Leishmaniinae</taxon>
        <taxon>Leishmania</taxon>
    </lineage>
</organism>
<evidence type="ECO:0000313" key="2">
    <source>
        <dbReference type="EMBL" id="KAG5472392.1"/>
    </source>
</evidence>
<evidence type="ECO:0008006" key="4">
    <source>
        <dbReference type="Google" id="ProtNLM"/>
    </source>
</evidence>
<gene>
    <name evidence="2" type="ORF">LSCM1_03791</name>
</gene>
<proteinExistence type="predicted"/>
<feature type="region of interest" description="Disordered" evidence="1">
    <location>
        <begin position="1"/>
        <end position="56"/>
    </location>
</feature>
<reference evidence="3" key="2">
    <citation type="journal article" date="2021" name="Sci. Data">
        <title>Chromosome-scale genome sequencing, assembly and annotation of six genomes from subfamily Leishmaniinae.</title>
        <authorList>
            <person name="Almutairi H."/>
            <person name="Urbaniak M.D."/>
            <person name="Bates M.D."/>
            <person name="Jariyapan N."/>
            <person name="Kwakye-Nuako G."/>
            <person name="Thomaz Soccol V."/>
            <person name="Al-Salem W.S."/>
            <person name="Dillon R.J."/>
            <person name="Bates P.A."/>
            <person name="Gatherer D."/>
        </authorList>
    </citation>
    <scope>NUCLEOTIDE SEQUENCE [LARGE SCALE GENOMIC DNA]</scope>
</reference>
<dbReference type="GeneID" id="92513836"/>
<reference evidence="3" key="1">
    <citation type="journal article" date="2021" name="Microbiol. Resour. Announc.">
        <title>LGAAP: Leishmaniinae Genome Assembly and Annotation Pipeline.</title>
        <authorList>
            <person name="Almutairi H."/>
            <person name="Urbaniak M.D."/>
            <person name="Bates M.D."/>
            <person name="Jariyapan N."/>
            <person name="Kwakye-Nuako G."/>
            <person name="Thomaz-Soccol V."/>
            <person name="Al-Salem W.S."/>
            <person name="Dillon R.J."/>
            <person name="Bates P.A."/>
            <person name="Gatherer D."/>
        </authorList>
    </citation>
    <scope>NUCLEOTIDE SEQUENCE [LARGE SCALE GENOMIC DNA]</scope>
</reference>
<evidence type="ECO:0000313" key="3">
    <source>
        <dbReference type="Proteomes" id="UP000673552"/>
    </source>
</evidence>
<feature type="compositionally biased region" description="Basic residues" evidence="1">
    <location>
        <begin position="10"/>
        <end position="19"/>
    </location>
</feature>
<sequence>MSVAKDAAPRKRLHSKPRSSSKDTNNTSEEAAKRSRPTALHVSFRDDMQTVNIPGDQESPSDVWTVYSQVAYRTKREQRFLKRSLQSRIHETLGNCATLFPLINSSQGGQRSASISYTGKQIDGSLVTILEAQGYGKNIAACAMYALSVWPSLPIKQRPPMYPKVQRSFEALQAGTRLYVFNEKPNSPLRCGTALRLLHSVDGDEASVAIFNSAEATVIDGYIPLSFVVSLSFGLEPVERERHLKANGKITCNDGNRKMEESGTRAFTLHCAAPERFYVTFIAATQEDFDMWTRVIDYFVLLNSCCRTYIQTH</sequence>
<comment type="caution">
    <text evidence="2">The sequence shown here is derived from an EMBL/GenBank/DDBJ whole genome shotgun (WGS) entry which is preliminary data.</text>
</comment>
<dbReference type="Proteomes" id="UP000673552">
    <property type="component" value="Unassembled WGS sequence"/>
</dbReference>
<keyword evidence="3" id="KW-1185">Reference proteome</keyword>
<name>A0A836FZU3_9TRYP</name>
<dbReference type="AlphaFoldDB" id="A0A836FZU3"/>
<dbReference type="KEGG" id="lmat:92513836"/>
<evidence type="ECO:0000256" key="1">
    <source>
        <dbReference type="SAM" id="MobiDB-lite"/>
    </source>
</evidence>